<keyword evidence="3" id="KW-0472">Membrane</keyword>
<dbReference type="InterPro" id="IPR036779">
    <property type="entry name" value="LysM_dom_sf"/>
</dbReference>
<evidence type="ECO:0000259" key="5">
    <source>
        <dbReference type="PROSITE" id="PS51782"/>
    </source>
</evidence>
<dbReference type="Pfam" id="PF01551">
    <property type="entry name" value="Peptidase_M23"/>
    <property type="match status" value="1"/>
</dbReference>
<dbReference type="Proteomes" id="UP000220005">
    <property type="component" value="Unassembled WGS sequence"/>
</dbReference>
<dbReference type="PANTHER" id="PTHR21666">
    <property type="entry name" value="PEPTIDASE-RELATED"/>
    <property type="match status" value="1"/>
</dbReference>
<dbReference type="PROSITE" id="PS51782">
    <property type="entry name" value="LYSM"/>
    <property type="match status" value="1"/>
</dbReference>
<dbReference type="AlphaFoldDB" id="A0A2A7ARD0"/>
<gene>
    <name evidence="6" type="ORF">CGS58_06020</name>
</gene>
<dbReference type="SMART" id="SM00257">
    <property type="entry name" value="LysM"/>
    <property type="match status" value="1"/>
</dbReference>
<keyword evidence="3" id="KW-0812">Transmembrane</keyword>
<reference evidence="6 7" key="1">
    <citation type="journal article" date="2017" name="Front. Microbiol.">
        <title>New Insights into the Diversity of the Genus Faecalibacterium.</title>
        <authorList>
            <person name="Benevides L."/>
            <person name="Burman S."/>
            <person name="Martin R."/>
            <person name="Robert V."/>
            <person name="Thomas M."/>
            <person name="Miquel S."/>
            <person name="Chain F."/>
            <person name="Sokol H."/>
            <person name="Bermudez-Humaran L.G."/>
            <person name="Morrison M."/>
            <person name="Langella P."/>
            <person name="Azevedo V.A."/>
            <person name="Chatel J.M."/>
            <person name="Soares S."/>
        </authorList>
    </citation>
    <scope>NUCLEOTIDE SEQUENCE [LARGE SCALE GENOMIC DNA]</scope>
    <source>
        <strain evidence="6 7">CNCM I 4575</strain>
    </source>
</reference>
<dbReference type="SUPFAM" id="SSF54106">
    <property type="entry name" value="LysM domain"/>
    <property type="match status" value="1"/>
</dbReference>
<dbReference type="Gene3D" id="3.10.350.10">
    <property type="entry name" value="LysM domain"/>
    <property type="match status" value="1"/>
</dbReference>
<dbReference type="RefSeq" id="WP_097839295.1">
    <property type="nucleotide sequence ID" value="NZ_NMTY01000012.1"/>
</dbReference>
<protein>
    <submittedName>
        <fullName evidence="6">Metalloendopeptidase</fullName>
    </submittedName>
</protein>
<feature type="transmembrane region" description="Helical" evidence="3">
    <location>
        <begin position="174"/>
        <end position="191"/>
    </location>
</feature>
<evidence type="ECO:0000256" key="1">
    <source>
        <dbReference type="ARBA" id="ARBA00022729"/>
    </source>
</evidence>
<dbReference type="PANTHER" id="PTHR21666:SF270">
    <property type="entry name" value="MUREIN HYDROLASE ACTIVATOR ENVC"/>
    <property type="match status" value="1"/>
</dbReference>
<dbReference type="CDD" id="cd00118">
    <property type="entry name" value="LysM"/>
    <property type="match status" value="1"/>
</dbReference>
<dbReference type="Pfam" id="PF07501">
    <property type="entry name" value="G5"/>
    <property type="match status" value="1"/>
</dbReference>
<feature type="domain" description="LysM" evidence="5">
    <location>
        <begin position="353"/>
        <end position="403"/>
    </location>
</feature>
<dbReference type="CDD" id="cd12797">
    <property type="entry name" value="M23_peptidase"/>
    <property type="match status" value="1"/>
</dbReference>
<comment type="caution">
    <text evidence="6">The sequence shown here is derived from an EMBL/GenBank/DDBJ whole genome shotgun (WGS) entry which is preliminary data.</text>
</comment>
<dbReference type="Gene3D" id="2.20.230.10">
    <property type="entry name" value="Resuscitation-promoting factor rpfb"/>
    <property type="match status" value="1"/>
</dbReference>
<sequence length="629" mass="69793">MIDEKTNEPRQETPSAPPVKHKRTLRSLWAQLQCSRLLRRHHFRRKTQHRMNNLSQKLRGSAMVLTVGEELYALGFAAEYTLVRVGRGLAAGWLWLWHGICDVLHEVAVTAFPGAAQMFRELFGPILLFFRGIGSLLVHAYDVRKKQGFGAALKASAHYFASGIRRNRELLPRMAMYILPVCMLAVFLSVFNHTIRQPYALAVQVNGQTVGYVANETVFNLARDDVMQRINYAGTDKTDWTIEPTYTISIAHRVMDESETADAILKSASDEISEGTALYLDGELTAVCSDGDALRTYLNNMLSPYEEEYKDDENVTVSFNKTVTLEDGIYFNDSFEDDNSIEDLISGVRQQEQTYTVQTGDTLWSIAQKNDLTFRELCALNTNFKGAPLTETSNIQEGDTLIVTKEEATLEVRITKVEARQEEIPFSTETTKSSDYTKGTTKTLQEGENGIRLVTLQNVYDTNGTLLEQTVLSTQTIKEAVNKKVVVGTKKVTNKTQYITGSGQFIWPVPNYRYCSRWYGSGHKGVDICAPAGTPIYASAGGTVTKAGYNKAGAGTGYGYSVIISHSGGYTTVYAHCLSLTVSAGQSVRQGQLIGYVGSTGRSSGNHCHFEIRRSGSYLAPQNFFPGKK</sequence>
<feature type="region of interest" description="Disordered" evidence="2">
    <location>
        <begin position="1"/>
        <end position="21"/>
    </location>
</feature>
<dbReference type="InterPro" id="IPR011098">
    <property type="entry name" value="G5_dom"/>
</dbReference>
<evidence type="ECO:0000256" key="3">
    <source>
        <dbReference type="SAM" id="Phobius"/>
    </source>
</evidence>
<proteinExistence type="predicted"/>
<dbReference type="InterPro" id="IPR011055">
    <property type="entry name" value="Dup_hybrid_motif"/>
</dbReference>
<dbReference type="Pfam" id="PF01476">
    <property type="entry name" value="LysM"/>
    <property type="match status" value="1"/>
</dbReference>
<dbReference type="SMART" id="SM01208">
    <property type="entry name" value="G5"/>
    <property type="match status" value="1"/>
</dbReference>
<feature type="domain" description="G5" evidence="4">
    <location>
        <begin position="410"/>
        <end position="491"/>
    </location>
</feature>
<feature type="compositionally biased region" description="Basic and acidic residues" evidence="2">
    <location>
        <begin position="1"/>
        <end position="11"/>
    </location>
</feature>
<dbReference type="GO" id="GO:0004222">
    <property type="term" value="F:metalloendopeptidase activity"/>
    <property type="evidence" value="ECO:0007669"/>
    <property type="project" value="TreeGrafter"/>
</dbReference>
<dbReference type="EMBL" id="NMTY01000012">
    <property type="protein sequence ID" value="PDX81632.1"/>
    <property type="molecule type" value="Genomic_DNA"/>
</dbReference>
<keyword evidence="3" id="KW-1133">Transmembrane helix</keyword>
<dbReference type="Gene3D" id="2.70.70.10">
    <property type="entry name" value="Glucose Permease (Domain IIA)"/>
    <property type="match status" value="1"/>
</dbReference>
<evidence type="ECO:0000313" key="7">
    <source>
        <dbReference type="Proteomes" id="UP000220005"/>
    </source>
</evidence>
<dbReference type="InterPro" id="IPR018392">
    <property type="entry name" value="LysM"/>
</dbReference>
<dbReference type="SUPFAM" id="SSF51261">
    <property type="entry name" value="Duplicated hybrid motif"/>
    <property type="match status" value="1"/>
</dbReference>
<evidence type="ECO:0000313" key="6">
    <source>
        <dbReference type="EMBL" id="PDX81632.1"/>
    </source>
</evidence>
<organism evidence="6 7">
    <name type="scientific">Faecalibacterium prausnitzii</name>
    <dbReference type="NCBI Taxonomy" id="853"/>
    <lineage>
        <taxon>Bacteria</taxon>
        <taxon>Bacillati</taxon>
        <taxon>Bacillota</taxon>
        <taxon>Clostridia</taxon>
        <taxon>Eubacteriales</taxon>
        <taxon>Oscillospiraceae</taxon>
        <taxon>Faecalibacterium</taxon>
    </lineage>
</organism>
<dbReference type="InterPro" id="IPR016047">
    <property type="entry name" value="M23ase_b-sheet_dom"/>
</dbReference>
<keyword evidence="1" id="KW-0732">Signal</keyword>
<name>A0A2A7ARD0_9FIRM</name>
<accession>A0A2A7ARD0</accession>
<dbReference type="InterPro" id="IPR050570">
    <property type="entry name" value="Cell_wall_metabolism_enzyme"/>
</dbReference>
<evidence type="ECO:0000259" key="4">
    <source>
        <dbReference type="PROSITE" id="PS51109"/>
    </source>
</evidence>
<dbReference type="PROSITE" id="PS51109">
    <property type="entry name" value="G5"/>
    <property type="match status" value="1"/>
</dbReference>
<evidence type="ECO:0000256" key="2">
    <source>
        <dbReference type="SAM" id="MobiDB-lite"/>
    </source>
</evidence>